<keyword evidence="1" id="KW-0732">Signal</keyword>
<dbReference type="PROSITE" id="PS51318">
    <property type="entry name" value="TAT"/>
    <property type="match status" value="1"/>
</dbReference>
<dbReference type="OrthoDB" id="348976at2759"/>
<evidence type="ECO:0000256" key="1">
    <source>
        <dbReference type="SAM" id="SignalP"/>
    </source>
</evidence>
<evidence type="ECO:0000313" key="2">
    <source>
        <dbReference type="EMBL" id="EFN56741.1"/>
    </source>
</evidence>
<dbReference type="PANTHER" id="PTHR34123:SF3">
    <property type="entry name" value="SNOAL-LIKE DOMAIN-CONTAINING PROTEIN"/>
    <property type="match status" value="1"/>
</dbReference>
<dbReference type="Proteomes" id="UP000008141">
    <property type="component" value="Unassembled WGS sequence"/>
</dbReference>
<dbReference type="AlphaFoldDB" id="E1ZC27"/>
<protein>
    <recommendedName>
        <fullName evidence="4">SnoaL-like domain-containing protein</fullName>
    </recommendedName>
</protein>
<evidence type="ECO:0008006" key="4">
    <source>
        <dbReference type="Google" id="ProtNLM"/>
    </source>
</evidence>
<dbReference type="RefSeq" id="XP_005848843.1">
    <property type="nucleotide sequence ID" value="XM_005848781.1"/>
</dbReference>
<accession>E1ZC27</accession>
<dbReference type="STRING" id="554065.E1ZC27"/>
<keyword evidence="3" id="KW-1185">Reference proteome</keyword>
<name>E1ZC27_CHLVA</name>
<dbReference type="InterPro" id="IPR006311">
    <property type="entry name" value="TAT_signal"/>
</dbReference>
<dbReference type="PANTHER" id="PTHR34123">
    <property type="entry name" value="OS04G0578200 PROTEIN"/>
    <property type="match status" value="1"/>
</dbReference>
<dbReference type="OMA" id="GYLRFPW"/>
<dbReference type="GeneID" id="17356075"/>
<organism evidence="3">
    <name type="scientific">Chlorella variabilis</name>
    <name type="common">Green alga</name>
    <dbReference type="NCBI Taxonomy" id="554065"/>
    <lineage>
        <taxon>Eukaryota</taxon>
        <taxon>Viridiplantae</taxon>
        <taxon>Chlorophyta</taxon>
        <taxon>core chlorophytes</taxon>
        <taxon>Trebouxiophyceae</taxon>
        <taxon>Chlorellales</taxon>
        <taxon>Chlorellaceae</taxon>
        <taxon>Chlorella clade</taxon>
        <taxon>Chlorella</taxon>
    </lineage>
</organism>
<evidence type="ECO:0000313" key="3">
    <source>
        <dbReference type="Proteomes" id="UP000008141"/>
    </source>
</evidence>
<dbReference type="InterPro" id="IPR018790">
    <property type="entry name" value="DUF2358"/>
</dbReference>
<dbReference type="InterPro" id="IPR032710">
    <property type="entry name" value="NTF2-like_dom_sf"/>
</dbReference>
<reference evidence="2 3" key="1">
    <citation type="journal article" date="2010" name="Plant Cell">
        <title>The Chlorella variabilis NC64A genome reveals adaptation to photosymbiosis, coevolution with viruses, and cryptic sex.</title>
        <authorList>
            <person name="Blanc G."/>
            <person name="Duncan G."/>
            <person name="Agarkova I."/>
            <person name="Borodovsky M."/>
            <person name="Gurnon J."/>
            <person name="Kuo A."/>
            <person name="Lindquist E."/>
            <person name="Lucas S."/>
            <person name="Pangilinan J."/>
            <person name="Polle J."/>
            <person name="Salamov A."/>
            <person name="Terry A."/>
            <person name="Yamada T."/>
            <person name="Dunigan D.D."/>
            <person name="Grigoriev I.V."/>
            <person name="Claverie J.M."/>
            <person name="Van Etten J.L."/>
        </authorList>
    </citation>
    <scope>NUCLEOTIDE SEQUENCE [LARGE SCALE GENOMIC DNA]</scope>
    <source>
        <strain evidence="2 3">NC64A</strain>
    </source>
</reference>
<proteinExistence type="predicted"/>
<feature type="chain" id="PRO_5003155801" description="SnoaL-like domain-containing protein" evidence="1">
    <location>
        <begin position="22"/>
        <end position="202"/>
    </location>
</feature>
<feature type="signal peptide" evidence="1">
    <location>
        <begin position="1"/>
        <end position="21"/>
    </location>
</feature>
<dbReference type="eggNOG" id="ENOG502S5BV">
    <property type="taxonomic scope" value="Eukaryota"/>
</dbReference>
<sequence length="202" mass="21384">MGRRQVLGTAAAATLAGLAGGSGIVASSGVAAPPAAEALELAPLGRVERVGGDKLVGLSPEEDILARNLREGQYFVTGDLTPEIFADDCRFKDPTNETAGLSRYMKALTLLFDASYSAVQLVGISVTSPTTIEADWKMGGYLRFPWHPRVEPFLGHTVYHLNEQGLIALQDQTWSITGTTALVESFTPTGGVSTDIKQSMSA</sequence>
<gene>
    <name evidence="2" type="ORF">CHLNCDRAFT_144171</name>
</gene>
<dbReference type="Pfam" id="PF10184">
    <property type="entry name" value="DUF2358"/>
    <property type="match status" value="1"/>
</dbReference>
<dbReference type="KEGG" id="cvr:CHLNCDRAFT_144171"/>
<dbReference type="InParanoid" id="E1ZC27"/>
<dbReference type="EMBL" id="GL433841">
    <property type="protein sequence ID" value="EFN56741.1"/>
    <property type="molecule type" value="Genomic_DNA"/>
</dbReference>
<dbReference type="SUPFAM" id="SSF54427">
    <property type="entry name" value="NTF2-like"/>
    <property type="match status" value="1"/>
</dbReference>